<dbReference type="AlphaFoldDB" id="A0A6G0GUT6"/>
<dbReference type="Pfam" id="PF00145">
    <property type="entry name" value="DNA_methylase"/>
    <property type="match status" value="1"/>
</dbReference>
<organism evidence="4 5">
    <name type="scientific">Bifidobacterium longum</name>
    <dbReference type="NCBI Taxonomy" id="216816"/>
    <lineage>
        <taxon>Bacteria</taxon>
        <taxon>Bacillati</taxon>
        <taxon>Actinomycetota</taxon>
        <taxon>Actinomycetes</taxon>
        <taxon>Bifidobacteriales</taxon>
        <taxon>Bifidobacteriaceae</taxon>
        <taxon>Bifidobacterium</taxon>
    </lineage>
</organism>
<reference evidence="4 5" key="1">
    <citation type="journal article" date="2019" name="Nat. Med.">
        <title>A library of human gut bacterial isolates paired with longitudinal multiomics data enables mechanistic microbiome research.</title>
        <authorList>
            <person name="Poyet M."/>
            <person name="Groussin M."/>
            <person name="Gibbons S.M."/>
            <person name="Avila-Pacheco J."/>
            <person name="Jiang X."/>
            <person name="Kearney S.M."/>
            <person name="Perrotta A.R."/>
            <person name="Berdy B."/>
            <person name="Zhao S."/>
            <person name="Lieberman T.D."/>
            <person name="Swanson P.K."/>
            <person name="Smith M."/>
            <person name="Roesemann S."/>
            <person name="Alexander J.E."/>
            <person name="Rich S.A."/>
            <person name="Livny J."/>
            <person name="Vlamakis H."/>
            <person name="Clish C."/>
            <person name="Bullock K."/>
            <person name="Deik A."/>
            <person name="Scott J."/>
            <person name="Pierce K.A."/>
            <person name="Xavier R.J."/>
            <person name="Alm E.J."/>
        </authorList>
    </citation>
    <scope>NUCLEOTIDE SEQUENCE [LARGE SCALE GENOMIC DNA]</scope>
    <source>
        <strain evidence="4 5">BIOML-A210</strain>
    </source>
</reference>
<dbReference type="SUPFAM" id="SSF53335">
    <property type="entry name" value="S-adenosyl-L-methionine-dependent methyltransferases"/>
    <property type="match status" value="1"/>
</dbReference>
<evidence type="ECO:0000313" key="4">
    <source>
        <dbReference type="EMBL" id="KAB7056031.1"/>
    </source>
</evidence>
<evidence type="ECO:0000313" key="5">
    <source>
        <dbReference type="Proteomes" id="UP000467387"/>
    </source>
</evidence>
<sequence length="113" mass="12553">MNITFKIRGGKAGGGKGFLGQEELSATLSTRNDQFLHTEDSHMNGLTIRRLTPLECERLQGFPDGWTDIPWRGREHAPDGPRYKALGNSMAVPVMRWIGEGIQLVEEAAETTE</sequence>
<evidence type="ECO:0000256" key="1">
    <source>
        <dbReference type="ARBA" id="ARBA00022603"/>
    </source>
</evidence>
<name>A0A6G0GUT6_BIFLN</name>
<keyword evidence="2" id="KW-0808">Transferase</keyword>
<dbReference type="Proteomes" id="UP000467387">
    <property type="component" value="Unassembled WGS sequence"/>
</dbReference>
<dbReference type="GO" id="GO:0032259">
    <property type="term" value="P:methylation"/>
    <property type="evidence" value="ECO:0007669"/>
    <property type="project" value="UniProtKB-KW"/>
</dbReference>
<gene>
    <name evidence="4" type="ORF">GBI87_11265</name>
</gene>
<comment type="caution">
    <text evidence="4">The sequence shown here is derived from an EMBL/GenBank/DDBJ whole genome shotgun (WGS) entry which is preliminary data.</text>
</comment>
<dbReference type="GO" id="GO:0009307">
    <property type="term" value="P:DNA restriction-modification system"/>
    <property type="evidence" value="ECO:0007669"/>
    <property type="project" value="UniProtKB-KW"/>
</dbReference>
<keyword evidence="3" id="KW-0680">Restriction system</keyword>
<accession>A0A6G0GUT6</accession>
<evidence type="ECO:0000256" key="2">
    <source>
        <dbReference type="ARBA" id="ARBA00022679"/>
    </source>
</evidence>
<evidence type="ECO:0000256" key="3">
    <source>
        <dbReference type="ARBA" id="ARBA00022747"/>
    </source>
</evidence>
<keyword evidence="1" id="KW-0489">Methyltransferase</keyword>
<dbReference type="InterPro" id="IPR001525">
    <property type="entry name" value="C5_MeTfrase"/>
</dbReference>
<protein>
    <submittedName>
        <fullName evidence="4">Uncharacterized protein</fullName>
    </submittedName>
</protein>
<dbReference type="Gene3D" id="3.90.120.10">
    <property type="entry name" value="DNA Methylase, subunit A, domain 2"/>
    <property type="match status" value="1"/>
</dbReference>
<dbReference type="GO" id="GO:0008168">
    <property type="term" value="F:methyltransferase activity"/>
    <property type="evidence" value="ECO:0007669"/>
    <property type="project" value="UniProtKB-KW"/>
</dbReference>
<dbReference type="InterPro" id="IPR029063">
    <property type="entry name" value="SAM-dependent_MTases_sf"/>
</dbReference>
<proteinExistence type="predicted"/>
<dbReference type="EMBL" id="WDWU01000023">
    <property type="protein sequence ID" value="KAB7056031.1"/>
    <property type="molecule type" value="Genomic_DNA"/>
</dbReference>